<feature type="region of interest" description="Disordered" evidence="1">
    <location>
        <begin position="139"/>
        <end position="178"/>
    </location>
</feature>
<protein>
    <submittedName>
        <fullName evidence="2">Tetratricopeptide repeat protein</fullName>
    </submittedName>
</protein>
<organism evidence="2 3">
    <name type="scientific">Desulfovibrio legallii</name>
    <dbReference type="NCBI Taxonomy" id="571438"/>
    <lineage>
        <taxon>Bacteria</taxon>
        <taxon>Pseudomonadati</taxon>
        <taxon>Thermodesulfobacteriota</taxon>
        <taxon>Desulfovibrionia</taxon>
        <taxon>Desulfovibrionales</taxon>
        <taxon>Desulfovibrionaceae</taxon>
        <taxon>Desulfovibrio</taxon>
    </lineage>
</organism>
<gene>
    <name evidence="2" type="ORF">EB812_00660</name>
</gene>
<feature type="compositionally biased region" description="Low complexity" evidence="1">
    <location>
        <begin position="226"/>
        <end position="243"/>
    </location>
</feature>
<accession>A0A6H3F8F8</accession>
<comment type="caution">
    <text evidence="2">The sequence shown here is derived from an EMBL/GenBank/DDBJ whole genome shotgun (WGS) entry which is preliminary data.</text>
</comment>
<dbReference type="RefSeq" id="WP_130957706.1">
    <property type="nucleotide sequence ID" value="NZ_JBHSHA010000007.1"/>
</dbReference>
<sequence>MTEKIDWYKEVLELEPNSKVFYPLSRLLAEAGRTDEAVDTLEQGLARHEEFLEARLFLVELLHQLGQDTACTAQLDRLGQVFSAHAGFWRAFAACAATREAAPDTAAALQFLALYFAHGPVPLHLVVERGVASYWAEADQPSTARPTAPAVSSTAKAAAGPSPTASRMSECVPSPTVTPTAAAVAEDISAPVPLEDDSFARFDPDAAMADESELPGLDTLEAAALPSAASAPEAAATDSDAAAPRPPVAPGPTVEQTAGGEEAFSLRTRSMAEVLAEQGDIKGALDIYHELAAAAVDPEEIADLRQRISTLSARLGGGPTASAPAADPAPSAGGKEKLITMLEALAGRVEARAHG</sequence>
<keyword evidence="3" id="KW-1185">Reference proteome</keyword>
<dbReference type="AlphaFoldDB" id="A0A6H3F8F8"/>
<feature type="compositionally biased region" description="Low complexity" evidence="1">
    <location>
        <begin position="146"/>
        <end position="159"/>
    </location>
</feature>
<evidence type="ECO:0000313" key="2">
    <source>
        <dbReference type="EMBL" id="TBH81830.1"/>
    </source>
</evidence>
<evidence type="ECO:0000256" key="1">
    <source>
        <dbReference type="SAM" id="MobiDB-lite"/>
    </source>
</evidence>
<dbReference type="Pfam" id="PF14559">
    <property type="entry name" value="TPR_19"/>
    <property type="match status" value="1"/>
</dbReference>
<dbReference type="SUPFAM" id="SSF48452">
    <property type="entry name" value="TPR-like"/>
    <property type="match status" value="1"/>
</dbReference>
<dbReference type="Proteomes" id="UP000292919">
    <property type="component" value="Unassembled WGS sequence"/>
</dbReference>
<dbReference type="EMBL" id="SIXC01000001">
    <property type="protein sequence ID" value="TBH81830.1"/>
    <property type="molecule type" value="Genomic_DNA"/>
</dbReference>
<dbReference type="Gene3D" id="1.25.40.10">
    <property type="entry name" value="Tetratricopeptide repeat domain"/>
    <property type="match status" value="1"/>
</dbReference>
<feature type="region of interest" description="Disordered" evidence="1">
    <location>
        <begin position="226"/>
        <end position="259"/>
    </location>
</feature>
<reference evidence="2 3" key="1">
    <citation type="submission" date="2018-12" db="EMBL/GenBank/DDBJ databases">
        <title>First genome draft of Desulfovibrio legallis sp. nov.</title>
        <authorList>
            <person name="Ben Dhia O."/>
            <person name="Najjari A."/>
            <person name="Ferjani R."/>
            <person name="Fhoula I."/>
            <person name="Fardeau M.-L."/>
            <person name="Boudabbous A."/>
            <person name="Ouzari H.I."/>
        </authorList>
    </citation>
    <scope>NUCLEOTIDE SEQUENCE [LARGE SCALE GENOMIC DNA]</scope>
    <source>
        <strain evidence="2 3">H1T</strain>
    </source>
</reference>
<name>A0A6H3F8F8_9BACT</name>
<proteinExistence type="predicted"/>
<evidence type="ECO:0000313" key="3">
    <source>
        <dbReference type="Proteomes" id="UP000292919"/>
    </source>
</evidence>
<dbReference type="InterPro" id="IPR011990">
    <property type="entry name" value="TPR-like_helical_dom_sf"/>
</dbReference>